<accession>A0AAD1U801</accession>
<organism evidence="3 4">
    <name type="scientific">Euplotes crassus</name>
    <dbReference type="NCBI Taxonomy" id="5936"/>
    <lineage>
        <taxon>Eukaryota</taxon>
        <taxon>Sar</taxon>
        <taxon>Alveolata</taxon>
        <taxon>Ciliophora</taxon>
        <taxon>Intramacronucleata</taxon>
        <taxon>Spirotrichea</taxon>
        <taxon>Hypotrichia</taxon>
        <taxon>Euplotida</taxon>
        <taxon>Euplotidae</taxon>
        <taxon>Moneuplotes</taxon>
    </lineage>
</organism>
<dbReference type="Proteomes" id="UP001295684">
    <property type="component" value="Unassembled WGS sequence"/>
</dbReference>
<gene>
    <name evidence="3" type="ORF">ECRASSUSDP1_LOCUS2059</name>
</gene>
<feature type="region of interest" description="Disordered" evidence="2">
    <location>
        <begin position="1"/>
        <end position="101"/>
    </location>
</feature>
<dbReference type="AlphaFoldDB" id="A0AAD1U801"/>
<evidence type="ECO:0000256" key="2">
    <source>
        <dbReference type="SAM" id="MobiDB-lite"/>
    </source>
</evidence>
<feature type="compositionally biased region" description="Basic residues" evidence="2">
    <location>
        <begin position="126"/>
        <end position="136"/>
    </location>
</feature>
<evidence type="ECO:0000256" key="1">
    <source>
        <dbReference type="SAM" id="Coils"/>
    </source>
</evidence>
<keyword evidence="4" id="KW-1185">Reference proteome</keyword>
<comment type="caution">
    <text evidence="3">The sequence shown here is derived from an EMBL/GenBank/DDBJ whole genome shotgun (WGS) entry which is preliminary data.</text>
</comment>
<protein>
    <submittedName>
        <fullName evidence="3">Uncharacterized protein</fullName>
    </submittedName>
</protein>
<feature type="region of interest" description="Disordered" evidence="2">
    <location>
        <begin position="126"/>
        <end position="149"/>
    </location>
</feature>
<dbReference type="EMBL" id="CAMPGE010001950">
    <property type="protein sequence ID" value="CAI2360754.1"/>
    <property type="molecule type" value="Genomic_DNA"/>
</dbReference>
<feature type="compositionally biased region" description="Low complexity" evidence="2">
    <location>
        <begin position="87"/>
        <end position="100"/>
    </location>
</feature>
<sequence length="635" mass="72072">MSKEEGNRQSQAHSQSKPEENTFMYSKSTDTLKITVSQSIQISDHSEEPSRIQPKQVKVKGITRIINGPKKNAIVRKITNKAKKKPSQQLSSSQSKPKMSVYERLYTSKLAKGPIKPVKREAPIKKKNKKVAKKIRNNSAKVPTSRSRMGFSKTRTFDINQKITESTSKDGNKRSPTPVAAKVVNSLENGSRNQLSMSAKERVPFLGISEKVPKFFSENPSTTSHFSDNVPSHQLTELDDAIEGDLGELLNSIKKQNDELKGRIQDKRIDKVSKNATMDPIYGAKMLRVSYNEFQSSDSRDLLTKTMDKIALSPMREANFLHPHDSAVSLFSGKTEDGDFEREEGSENMERLDINLSNKKSEACTVREITKDAHACDECIVLKSCARKLTEKLRQAQKEIEQLKLDKVIQEDRHREKLTKLEKERAKKEKDNKMLNKKLLNAIVAIKQTLWSSDAYNKDADTLIYSLQMENMNLRNVLKLQQKYDIDTEELLMKAKESYVRSKSFNGNNKENKASPKMTSKGASKEESKLRRGLKRSKKSSKKRRESFDSSIFLPEIHFDLESSSNSSSQDFEDYDFEDLDLRNSFKIKALPRGDIEHLIEDSNSAPAFKTTKSIPLATNLEGYTMKTLVKEAPG</sequence>
<feature type="coiled-coil region" evidence="1">
    <location>
        <begin position="386"/>
        <end position="438"/>
    </location>
</feature>
<evidence type="ECO:0000313" key="3">
    <source>
        <dbReference type="EMBL" id="CAI2360754.1"/>
    </source>
</evidence>
<feature type="compositionally biased region" description="Polar residues" evidence="2">
    <location>
        <begin position="137"/>
        <end position="149"/>
    </location>
</feature>
<name>A0AAD1U801_EUPCR</name>
<feature type="region of interest" description="Disordered" evidence="2">
    <location>
        <begin position="503"/>
        <end position="543"/>
    </location>
</feature>
<reference evidence="3" key="1">
    <citation type="submission" date="2023-07" db="EMBL/GenBank/DDBJ databases">
        <authorList>
            <consortium name="AG Swart"/>
            <person name="Singh M."/>
            <person name="Singh A."/>
            <person name="Seah K."/>
            <person name="Emmerich C."/>
        </authorList>
    </citation>
    <scope>NUCLEOTIDE SEQUENCE</scope>
    <source>
        <strain evidence="3">DP1</strain>
    </source>
</reference>
<evidence type="ECO:0000313" key="4">
    <source>
        <dbReference type="Proteomes" id="UP001295684"/>
    </source>
</evidence>
<proteinExistence type="predicted"/>
<keyword evidence="1" id="KW-0175">Coiled coil</keyword>
<feature type="compositionally biased region" description="Polar residues" evidence="2">
    <location>
        <begin position="23"/>
        <end position="43"/>
    </location>
</feature>
<feature type="compositionally biased region" description="Basic residues" evidence="2">
    <location>
        <begin position="531"/>
        <end position="543"/>
    </location>
</feature>